<gene>
    <name evidence="2" type="ORF">BBK82_24715</name>
</gene>
<evidence type="ECO:0000256" key="1">
    <source>
        <dbReference type="SAM" id="Phobius"/>
    </source>
</evidence>
<reference evidence="2 3" key="1">
    <citation type="submission" date="2016-07" db="EMBL/GenBank/DDBJ databases">
        <title>Complete genome sequence of the Lentzea guizhouensis DHS C013.</title>
        <authorList>
            <person name="Cao C."/>
        </authorList>
    </citation>
    <scope>NUCLEOTIDE SEQUENCE [LARGE SCALE GENOMIC DNA]</scope>
    <source>
        <strain evidence="2 3">DHS C013</strain>
    </source>
</reference>
<proteinExistence type="predicted"/>
<feature type="transmembrane region" description="Helical" evidence="1">
    <location>
        <begin position="85"/>
        <end position="105"/>
    </location>
</feature>
<dbReference type="EMBL" id="CP016793">
    <property type="protein sequence ID" value="ANZ38788.1"/>
    <property type="molecule type" value="Genomic_DNA"/>
</dbReference>
<dbReference type="STRING" id="1586287.BBK82_24715"/>
<feature type="transmembrane region" description="Helical" evidence="1">
    <location>
        <begin position="54"/>
        <end position="73"/>
    </location>
</feature>
<accession>A0A1B2HM44</accession>
<sequence length="188" mass="19919">MLLVLGGVLAAVSTQLSTYTVLHRAQEVFAFGGTLWRTSAAPTTGRDLNPLLSVGTWVVITVVVMVVAGLLALRRDRVAPTARVVVLVAAAAFLGVVTAYAVGVLREEEMINAYEQASSVPYVYRLDPGLYLLFAAAVVGLAGAVLAQRPRPAVAEPDEDAVVVHQLVDDDTPPFGIAMPVAEEPRRD</sequence>
<organism evidence="2 3">
    <name type="scientific">Lentzea guizhouensis</name>
    <dbReference type="NCBI Taxonomy" id="1586287"/>
    <lineage>
        <taxon>Bacteria</taxon>
        <taxon>Bacillati</taxon>
        <taxon>Actinomycetota</taxon>
        <taxon>Actinomycetes</taxon>
        <taxon>Pseudonocardiales</taxon>
        <taxon>Pseudonocardiaceae</taxon>
        <taxon>Lentzea</taxon>
    </lineage>
</organism>
<keyword evidence="3" id="KW-1185">Reference proteome</keyword>
<dbReference type="KEGG" id="led:BBK82_24715"/>
<feature type="transmembrane region" description="Helical" evidence="1">
    <location>
        <begin position="129"/>
        <end position="147"/>
    </location>
</feature>
<evidence type="ECO:0000313" key="2">
    <source>
        <dbReference type="EMBL" id="ANZ38788.1"/>
    </source>
</evidence>
<dbReference type="AlphaFoldDB" id="A0A1B2HM44"/>
<keyword evidence="1" id="KW-0812">Transmembrane</keyword>
<name>A0A1B2HM44_9PSEU</name>
<keyword evidence="1" id="KW-0472">Membrane</keyword>
<keyword evidence="1" id="KW-1133">Transmembrane helix</keyword>
<protein>
    <submittedName>
        <fullName evidence="2">Uncharacterized protein</fullName>
    </submittedName>
</protein>
<dbReference type="Proteomes" id="UP000093053">
    <property type="component" value="Chromosome"/>
</dbReference>
<evidence type="ECO:0000313" key="3">
    <source>
        <dbReference type="Proteomes" id="UP000093053"/>
    </source>
</evidence>